<sequence length="288" mass="32766">MKTIFVCLALAFSTSAFAASTDNDTVVVEKPRKVRIITGDSVQRVEVWGSATNPLYHYENNIQLVDSNYVSTSALNGETWNFSIAGFSKPRKGKKSQNECKMHFAAGFNNAVGMPSGADVQPFNSWELWWIVADWAYYPWRNGHAFSVGFGLDWRNYRITDDLRFVKDNRAVALDSYPAGSTPRFSRIKVFSINVPLRYHYEGRWAEFSLGPVINFNTYGSLKTRYRLNGHKVEDVDTDVRVNPVTVDFMGTFSVKGIPDFYFKYSPCHLLRDGYGPKFKTLSFGLIF</sequence>
<accession>A0A0S2KJQ7</accession>
<dbReference type="AlphaFoldDB" id="A0A0S2KJQ7"/>
<dbReference type="STRING" id="76123.AS203_05135"/>
<dbReference type="EMBL" id="CP013195">
    <property type="protein sequence ID" value="ALO48538.1"/>
    <property type="molecule type" value="Genomic_DNA"/>
</dbReference>
<dbReference type="Proteomes" id="UP000056252">
    <property type="component" value="Chromosome"/>
</dbReference>
<name>A0A0S2KJQ7_9BACT</name>
<organism evidence="2 3">
    <name type="scientific">Hoylesella enoeca</name>
    <dbReference type="NCBI Taxonomy" id="76123"/>
    <lineage>
        <taxon>Bacteria</taxon>
        <taxon>Pseudomonadati</taxon>
        <taxon>Bacteroidota</taxon>
        <taxon>Bacteroidia</taxon>
        <taxon>Bacteroidales</taxon>
        <taxon>Prevotellaceae</taxon>
        <taxon>Hoylesella</taxon>
    </lineage>
</organism>
<dbReference type="RefSeq" id="WP_025065521.1">
    <property type="nucleotide sequence ID" value="NZ_CAUPOR010000115.1"/>
</dbReference>
<reference evidence="3" key="1">
    <citation type="submission" date="2015-11" db="EMBL/GenBank/DDBJ databases">
        <authorList>
            <person name="Holder M.E."/>
            <person name="Ajami N.J."/>
            <person name="Petrosino J.F."/>
        </authorList>
    </citation>
    <scope>NUCLEOTIDE SEQUENCE [LARGE SCALE GENOMIC DNA]</scope>
    <source>
        <strain evidence="3">F0113</strain>
    </source>
</reference>
<dbReference type="OrthoDB" id="1028096at2"/>
<evidence type="ECO:0000256" key="1">
    <source>
        <dbReference type="SAM" id="SignalP"/>
    </source>
</evidence>
<dbReference type="KEGG" id="peo:AS203_05135"/>
<keyword evidence="1" id="KW-0732">Signal</keyword>
<evidence type="ECO:0000313" key="2">
    <source>
        <dbReference type="EMBL" id="ALO48538.1"/>
    </source>
</evidence>
<gene>
    <name evidence="2" type="ORF">AS203_05135</name>
</gene>
<feature type="chain" id="PRO_5006601799" description="Outer membrane protein beta-barrel domain-containing protein" evidence="1">
    <location>
        <begin position="19"/>
        <end position="288"/>
    </location>
</feature>
<evidence type="ECO:0008006" key="4">
    <source>
        <dbReference type="Google" id="ProtNLM"/>
    </source>
</evidence>
<evidence type="ECO:0000313" key="3">
    <source>
        <dbReference type="Proteomes" id="UP000056252"/>
    </source>
</evidence>
<proteinExistence type="predicted"/>
<feature type="signal peptide" evidence="1">
    <location>
        <begin position="1"/>
        <end position="18"/>
    </location>
</feature>
<protein>
    <recommendedName>
        <fullName evidence="4">Outer membrane protein beta-barrel domain-containing protein</fullName>
    </recommendedName>
</protein>
<keyword evidence="3" id="KW-1185">Reference proteome</keyword>
<dbReference type="eggNOG" id="ENOG5033XXW">
    <property type="taxonomic scope" value="Bacteria"/>
</dbReference>